<organism evidence="1 2">
    <name type="scientific">Cryptococcus deneoformans (strain JEC21 / ATCC MYA-565)</name>
    <name type="common">Cryptococcus neoformans var. neoformans serotype D</name>
    <dbReference type="NCBI Taxonomy" id="214684"/>
    <lineage>
        <taxon>Eukaryota</taxon>
        <taxon>Fungi</taxon>
        <taxon>Dikarya</taxon>
        <taxon>Basidiomycota</taxon>
        <taxon>Agaricomycotina</taxon>
        <taxon>Tremellomycetes</taxon>
        <taxon>Tremellales</taxon>
        <taxon>Cryptococcaceae</taxon>
        <taxon>Cryptococcus</taxon>
        <taxon>Cryptococcus neoformans species complex</taxon>
    </lineage>
</organism>
<dbReference type="InterPro" id="IPR040144">
    <property type="entry name" value="RAP1GDS1"/>
</dbReference>
<dbReference type="InterPro" id="IPR016024">
    <property type="entry name" value="ARM-type_fold"/>
</dbReference>
<dbReference type="Gene3D" id="1.25.10.10">
    <property type="entry name" value="Leucine-rich Repeat Variant"/>
    <property type="match status" value="2"/>
</dbReference>
<dbReference type="SUPFAM" id="SSF48371">
    <property type="entry name" value="ARM repeat"/>
    <property type="match status" value="1"/>
</dbReference>
<dbReference type="RefSeq" id="XP_572975.1">
    <property type="nucleotide sequence ID" value="XM_572975.1"/>
</dbReference>
<proteinExistence type="predicted"/>
<keyword evidence="2" id="KW-1185">Reference proteome</keyword>
<evidence type="ECO:0000313" key="2">
    <source>
        <dbReference type="Proteomes" id="UP000002149"/>
    </source>
</evidence>
<dbReference type="GO" id="GO:0005829">
    <property type="term" value="C:cytosol"/>
    <property type="evidence" value="ECO:0000318"/>
    <property type="project" value="GO_Central"/>
</dbReference>
<dbReference type="GO" id="GO:0005085">
    <property type="term" value="F:guanyl-nucleotide exchange factor activity"/>
    <property type="evidence" value="ECO:0007669"/>
    <property type="project" value="InterPro"/>
</dbReference>
<dbReference type="KEGG" id="cne:CNI01250"/>
<dbReference type="InterPro" id="IPR011989">
    <property type="entry name" value="ARM-like"/>
</dbReference>
<dbReference type="EMBL" id="AE017349">
    <property type="protein sequence ID" value="AAW45668.1"/>
    <property type="molecule type" value="Genomic_DNA"/>
</dbReference>
<reference evidence="1 2" key="1">
    <citation type="journal article" date="2005" name="Science">
        <title>The genome of the basidiomycetous yeast and human pathogen Cryptococcus neoformans.</title>
        <authorList>
            <person name="Loftus B.J."/>
            <person name="Fung E."/>
            <person name="Roncaglia P."/>
            <person name="Rowley D."/>
            <person name="Amedeo P."/>
            <person name="Bruno D."/>
            <person name="Vamathevan J."/>
            <person name="Miranda M."/>
            <person name="Anderson I.J."/>
            <person name="Fraser J.A."/>
            <person name="Allen J.E."/>
            <person name="Bosdet I.E."/>
            <person name="Brent M.R."/>
            <person name="Chiu R."/>
            <person name="Doering T.L."/>
            <person name="Donlin M.J."/>
            <person name="D'Souza C.A."/>
            <person name="Fox D.S."/>
            <person name="Grinberg V."/>
            <person name="Fu J."/>
            <person name="Fukushima M."/>
            <person name="Haas B.J."/>
            <person name="Huang J.C."/>
            <person name="Janbon G."/>
            <person name="Jones S.J."/>
            <person name="Koo H.L."/>
            <person name="Krzywinski M.I."/>
            <person name="Kwon-Chung J.K."/>
            <person name="Lengeler K.B."/>
            <person name="Maiti R."/>
            <person name="Marra M.A."/>
            <person name="Marra R.E."/>
            <person name="Mathewson C.A."/>
            <person name="Mitchell T.G."/>
            <person name="Pertea M."/>
            <person name="Riggs F.R."/>
            <person name="Salzberg S.L."/>
            <person name="Schein J.E."/>
            <person name="Shvartsbeyn A."/>
            <person name="Shin H."/>
            <person name="Shumway M."/>
            <person name="Specht C.A."/>
            <person name="Suh B.B."/>
            <person name="Tenney A."/>
            <person name="Utterback T.R."/>
            <person name="Wickes B.L."/>
            <person name="Wortman J.R."/>
            <person name="Wye N.H."/>
            <person name="Kronstad J.W."/>
            <person name="Lodge J.K."/>
            <person name="Heitman J."/>
            <person name="Davis R.W."/>
            <person name="Fraser C.M."/>
            <person name="Hyman R.W."/>
        </authorList>
    </citation>
    <scope>NUCLEOTIDE SEQUENCE [LARGE SCALE GENOMIC DNA]</scope>
    <source>
        <strain evidence="2">JEC21 / ATCC MYA-565</strain>
    </source>
</reference>
<accession>Q55NG8</accession>
<evidence type="ECO:0000313" key="1">
    <source>
        <dbReference type="EMBL" id="AAW45668.1"/>
    </source>
</evidence>
<dbReference type="PaxDb" id="214684-Q5KBV3"/>
<dbReference type="GeneID" id="3259676"/>
<dbReference type="STRING" id="214684.Q5KBV3"/>
<dbReference type="InParanoid" id="Q5KBV3"/>
<protein>
    <submittedName>
        <fullName evidence="1">Expressed protein</fullName>
    </submittedName>
</protein>
<dbReference type="Proteomes" id="UP000002149">
    <property type="component" value="Chromosome 9"/>
</dbReference>
<dbReference type="eggNOG" id="KOG4500">
    <property type="taxonomic scope" value="Eukaryota"/>
</dbReference>
<gene>
    <name evidence="1" type="ordered locus">CNI01250</name>
</gene>
<dbReference type="OrthoDB" id="26149at2759"/>
<sequence length="614" mass="67925">MSRTQHPDLTYWQDTVERLTALCSRLQHPRQSTSETEIIDILNGLAVALRDESLRTPIGSLGLPDTLTELLQQAITVDLEEVVKQVGRVAANLAVENDFNRELLAKAGFIGHVLSPSVLDRNSSHPSDQALVASLYNLVVQGNSLCISVFQQENHLRCLCRLAVDHLQQVHKSNAVGTVDLTIAQWLWSILSVVINDNGDKDCKMSDQLPLLDLFKHFPYWTPPGSLSDFVIESGPEPPLNILLSSCQVIENILSDHSDILKQLIEDDDRLPKAAKHPLELVLDFVEFANLPLSWTNATTEQRDDGESASQEEDFDARKLFGEAKACLVNGIVSFSSESASSTLPLGFFWTRMRSWLDSDVSNRRDLVECALLSYGNSITGDTDAIEYLDGETTLLPRIKSLLKPDVPATTQHAVVGLLRNLSIPDQNKNVLYEAGVIDDLIGMGVWSENRDMLGSVQGGVVGIFKNLCRNQSDIASYIMASYKDDLISLCKRTNDQAIKFEGTRVFVNAARNLPKGMDSQGVNALCDERIVKLLVDMMLNASQYPLLENEAVLGLAFLSMFSSANALVMEELTAEREGGTGKTRLEQMVANKDLLKEGRENAEALLTLMRDRL</sequence>
<accession>Q5KBV3</accession>
<dbReference type="AlphaFoldDB" id="Q5KBV3"/>
<name>Q5KBV3_CRYD1</name>
<dbReference type="VEuPathDB" id="FungiDB:CNI01250"/>
<dbReference type="HOGENOM" id="CLU_007321_1_1_1"/>
<dbReference type="PANTHER" id="PTHR10957">
    <property type="entry name" value="RAP1 GTPASE-GDP DISSOCIATION STIMULATOR 1"/>
    <property type="match status" value="1"/>
</dbReference>
<dbReference type="OMA" id="EPEMELS"/>